<organism evidence="11">
    <name type="scientific">Strombidium inclinatum</name>
    <dbReference type="NCBI Taxonomy" id="197538"/>
    <lineage>
        <taxon>Eukaryota</taxon>
        <taxon>Sar</taxon>
        <taxon>Alveolata</taxon>
        <taxon>Ciliophora</taxon>
        <taxon>Intramacronucleata</taxon>
        <taxon>Spirotrichea</taxon>
        <taxon>Oligotrichia</taxon>
        <taxon>Strombidiidae</taxon>
        <taxon>Strombidium</taxon>
    </lineage>
</organism>
<accession>A0A7S3IDW4</accession>
<gene>
    <name evidence="11" type="ORF">SINC0208_LOCUS1504</name>
</gene>
<comment type="similarity">
    <text evidence="2 9">Belongs to the V-ATPase proteolipid subunit family.</text>
</comment>
<evidence type="ECO:0000256" key="3">
    <source>
        <dbReference type="ARBA" id="ARBA00022448"/>
    </source>
</evidence>
<evidence type="ECO:0000256" key="5">
    <source>
        <dbReference type="ARBA" id="ARBA00022781"/>
    </source>
</evidence>
<evidence type="ECO:0000256" key="6">
    <source>
        <dbReference type="ARBA" id="ARBA00022989"/>
    </source>
</evidence>
<dbReference type="PANTHER" id="PTHR10263">
    <property type="entry name" value="V-TYPE PROTON ATPASE PROTEOLIPID SUBUNIT"/>
    <property type="match status" value="1"/>
</dbReference>
<keyword evidence="6 9" id="KW-1133">Transmembrane helix</keyword>
<evidence type="ECO:0000259" key="10">
    <source>
        <dbReference type="Pfam" id="PF00137"/>
    </source>
</evidence>
<dbReference type="CDD" id="cd18178">
    <property type="entry name" value="ATP-synt_Vo_c_ATP6F_rpt2"/>
    <property type="match status" value="1"/>
</dbReference>
<dbReference type="InterPro" id="IPR035921">
    <property type="entry name" value="F/V-ATP_Csub_sf"/>
</dbReference>
<keyword evidence="4 9" id="KW-0812">Transmembrane</keyword>
<evidence type="ECO:0000256" key="9">
    <source>
        <dbReference type="RuleBase" id="RU363060"/>
    </source>
</evidence>
<proteinExistence type="inferred from homology"/>
<feature type="transmembrane region" description="Helical" evidence="9">
    <location>
        <begin position="144"/>
        <end position="166"/>
    </location>
</feature>
<feature type="domain" description="V-ATPase proteolipid subunit C-like" evidence="10">
    <location>
        <begin position="13"/>
        <end position="72"/>
    </location>
</feature>
<name>A0A7S3IDW4_9SPIT</name>
<evidence type="ECO:0000256" key="8">
    <source>
        <dbReference type="ARBA" id="ARBA00023136"/>
    </source>
</evidence>
<feature type="transmembrane region" description="Helical" evidence="9">
    <location>
        <begin position="102"/>
        <end position="132"/>
    </location>
</feature>
<dbReference type="Gene3D" id="1.20.120.610">
    <property type="entry name" value="lithium bound rotor ring of v- atpase"/>
    <property type="match status" value="1"/>
</dbReference>
<dbReference type="FunFam" id="1.20.120.610:FF:000002">
    <property type="entry name" value="V-type proton ATPase proteolipid subunit"/>
    <property type="match status" value="1"/>
</dbReference>
<dbReference type="AlphaFoldDB" id="A0A7S3IDW4"/>
<dbReference type="GO" id="GO:0033179">
    <property type="term" value="C:proton-transporting V-type ATPase, V0 domain"/>
    <property type="evidence" value="ECO:0007669"/>
    <property type="project" value="InterPro"/>
</dbReference>
<dbReference type="SUPFAM" id="SSF81333">
    <property type="entry name" value="F1F0 ATP synthase subunit C"/>
    <property type="match status" value="2"/>
</dbReference>
<evidence type="ECO:0000256" key="1">
    <source>
        <dbReference type="ARBA" id="ARBA00004141"/>
    </source>
</evidence>
<feature type="domain" description="V-ATPase proteolipid subunit C-like" evidence="10">
    <location>
        <begin position="106"/>
        <end position="164"/>
    </location>
</feature>
<dbReference type="GO" id="GO:0046961">
    <property type="term" value="F:proton-transporting ATPase activity, rotational mechanism"/>
    <property type="evidence" value="ECO:0007669"/>
    <property type="project" value="InterPro"/>
</dbReference>
<feature type="transmembrane region" description="Helical" evidence="9">
    <location>
        <begin position="12"/>
        <end position="32"/>
    </location>
</feature>
<comment type="subcellular location">
    <subcellularLocation>
        <location evidence="1">Membrane</location>
        <topology evidence="1">Multi-pass membrane protein</topology>
    </subcellularLocation>
</comment>
<keyword evidence="5" id="KW-0375">Hydrogen ion transport</keyword>
<dbReference type="InterPro" id="IPR002379">
    <property type="entry name" value="ATPase_proteolipid_c-like_dom"/>
</dbReference>
<dbReference type="PRINTS" id="PR00122">
    <property type="entry name" value="VACATPASE"/>
</dbReference>
<evidence type="ECO:0000256" key="2">
    <source>
        <dbReference type="ARBA" id="ARBA00007296"/>
    </source>
</evidence>
<evidence type="ECO:0000313" key="11">
    <source>
        <dbReference type="EMBL" id="CAE0320923.1"/>
    </source>
</evidence>
<dbReference type="EMBL" id="HBIH01003516">
    <property type="protein sequence ID" value="CAE0320923.1"/>
    <property type="molecule type" value="Transcribed_RNA"/>
</dbReference>
<evidence type="ECO:0000256" key="4">
    <source>
        <dbReference type="ARBA" id="ARBA00022692"/>
    </source>
</evidence>
<feature type="transmembrane region" description="Helical" evidence="9">
    <location>
        <begin position="52"/>
        <end position="72"/>
    </location>
</feature>
<dbReference type="InterPro" id="IPR000245">
    <property type="entry name" value="ATPase_proteolipid_csu"/>
</dbReference>
<evidence type="ECO:0000256" key="7">
    <source>
        <dbReference type="ARBA" id="ARBA00023065"/>
    </source>
</evidence>
<sequence length="169" mass="17526">MFDCLDPNAWAYMGIAISLGFSIFGAAGGILISGSSIIGSSIKTPRITSQNLISVIFCEAIAIYGVIVAILLQNKPPGWTYNKQAPGAAFDSQMFHEAKQKAYAVFAAGIMAGFTNFACGVCVGIIGAGAALTDAAKRGTFMKMLIVEIFGSALGLYGVILAIITISNA</sequence>
<keyword evidence="8 9" id="KW-0472">Membrane</keyword>
<keyword evidence="3 9" id="KW-0813">Transport</keyword>
<dbReference type="Pfam" id="PF00137">
    <property type="entry name" value="ATP-synt_C"/>
    <property type="match status" value="2"/>
</dbReference>
<protein>
    <recommendedName>
        <fullName evidence="10">V-ATPase proteolipid subunit C-like domain-containing protein</fullName>
    </recommendedName>
</protein>
<reference evidence="11" key="1">
    <citation type="submission" date="2021-01" db="EMBL/GenBank/DDBJ databases">
        <authorList>
            <person name="Corre E."/>
            <person name="Pelletier E."/>
            <person name="Niang G."/>
            <person name="Scheremetjew M."/>
            <person name="Finn R."/>
            <person name="Kale V."/>
            <person name="Holt S."/>
            <person name="Cochrane G."/>
            <person name="Meng A."/>
            <person name="Brown T."/>
            <person name="Cohen L."/>
        </authorList>
    </citation>
    <scope>NUCLEOTIDE SEQUENCE</scope>
    <source>
        <strain evidence="11">S3</strain>
    </source>
</reference>
<keyword evidence="7 9" id="KW-0406">Ion transport</keyword>